<dbReference type="OrthoDB" id="9793236at2"/>
<dbReference type="STRING" id="702114.A1355_01085"/>
<evidence type="ECO:0000313" key="3">
    <source>
        <dbReference type="Proteomes" id="UP000077628"/>
    </source>
</evidence>
<evidence type="ECO:0000313" key="2">
    <source>
        <dbReference type="EMBL" id="OAI12041.1"/>
    </source>
</evidence>
<dbReference type="Pfam" id="PF00078">
    <property type="entry name" value="RVT_1"/>
    <property type="match status" value="1"/>
</dbReference>
<dbReference type="NCBIfam" id="NF041747">
    <property type="entry name" value="Drt3a"/>
    <property type="match status" value="1"/>
</dbReference>
<comment type="caution">
    <text evidence="2">The sequence shown here is derived from an EMBL/GenBank/DDBJ whole genome shotgun (WGS) entry which is preliminary data.</text>
</comment>
<dbReference type="AlphaFoldDB" id="A0A177N2F9"/>
<dbReference type="CDD" id="cd01646">
    <property type="entry name" value="RT_Bac_retron_I"/>
    <property type="match status" value="1"/>
</dbReference>
<feature type="domain" description="Reverse transcriptase" evidence="1">
    <location>
        <begin position="1"/>
        <end position="263"/>
    </location>
</feature>
<reference evidence="3" key="1">
    <citation type="submission" date="2016-03" db="EMBL/GenBank/DDBJ databases">
        <authorList>
            <person name="Heylen K."/>
            <person name="De Vos P."/>
            <person name="Vekeman B."/>
        </authorList>
    </citation>
    <scope>NUCLEOTIDE SEQUENCE [LARGE SCALE GENOMIC DNA]</scope>
    <source>
        <strain evidence="3">R-45383</strain>
    </source>
</reference>
<dbReference type="PROSITE" id="PS50878">
    <property type="entry name" value="RT_POL"/>
    <property type="match status" value="1"/>
</dbReference>
<dbReference type="EMBL" id="LUUK01000224">
    <property type="protein sequence ID" value="OAI12041.1"/>
    <property type="molecule type" value="Genomic_DNA"/>
</dbReference>
<gene>
    <name evidence="2" type="ORF">A1355_01085</name>
</gene>
<dbReference type="Proteomes" id="UP000077628">
    <property type="component" value="Unassembled WGS sequence"/>
</dbReference>
<proteinExistence type="predicted"/>
<keyword evidence="3" id="KW-1185">Reference proteome</keyword>
<accession>A0A177N2F9</accession>
<sequence>MYDHSFNQITLMRMLRTSDFRENPKLYVESEKLVTLDEAISSAKTVFQGGNPLINFEQGGKRIYYANKLAHELVLRKVCSNIKRLVRIQQPNRESIVETLTHLVSEGVPYRLFRLDIKSFYESFATDEVSKTVGALSGISPLTHRLVDELLCHFMASGGTGVPRGLALSATLADVMMMSFDREVKRMQGVYFYARYVDDIVIITNGSEKEPTFLKKIQSLLPAGLLLHNNKRDIITVPDVVTPAKTGTVVNDLFIFSYLGYKITVTEPVKIRDLKPKSHHRAVRVGIADSKIKKIKFRILRSLTAFLKDGDFYLLTHRIKYLTSNFSVRDINRDKNKRAGIYYSYPQITEAPDNGLDELDDFLRRAILNGHGRPFSRISAALSSKQKRTLLTHSFRKGHTQRFFVYFHPKLIKNIQMCWENG</sequence>
<dbReference type="RefSeq" id="WP_064031508.1">
    <property type="nucleotide sequence ID" value="NZ_LUUK01000224.1"/>
</dbReference>
<organism evidence="2 3">
    <name type="scientific">Methylomonas koyamae</name>
    <dbReference type="NCBI Taxonomy" id="702114"/>
    <lineage>
        <taxon>Bacteria</taxon>
        <taxon>Pseudomonadati</taxon>
        <taxon>Pseudomonadota</taxon>
        <taxon>Gammaproteobacteria</taxon>
        <taxon>Methylococcales</taxon>
        <taxon>Methylococcaceae</taxon>
        <taxon>Methylomonas</taxon>
    </lineage>
</organism>
<dbReference type="InterPro" id="IPR000477">
    <property type="entry name" value="RT_dom"/>
</dbReference>
<protein>
    <recommendedName>
        <fullName evidence="1">Reverse transcriptase domain-containing protein</fullName>
    </recommendedName>
</protein>
<name>A0A177N2F9_9GAMM</name>
<evidence type="ECO:0000259" key="1">
    <source>
        <dbReference type="PROSITE" id="PS50878"/>
    </source>
</evidence>